<dbReference type="RefSeq" id="WP_182308997.1">
    <property type="nucleotide sequence ID" value="NZ_JBHRTG010000019.1"/>
</dbReference>
<keyword evidence="4" id="KW-1185">Reference proteome</keyword>
<feature type="chain" id="PRO_5045180056" evidence="2">
    <location>
        <begin position="21"/>
        <end position="397"/>
    </location>
</feature>
<dbReference type="Proteomes" id="UP001595647">
    <property type="component" value="Unassembled WGS sequence"/>
</dbReference>
<name>A0ABV7I5L1_9HYPH</name>
<dbReference type="NCBIfam" id="NF008633">
    <property type="entry name" value="PRK11622.1"/>
    <property type="match status" value="1"/>
</dbReference>
<dbReference type="Gene3D" id="3.40.190.10">
    <property type="entry name" value="Periplasmic binding protein-like II"/>
    <property type="match status" value="2"/>
</dbReference>
<keyword evidence="2" id="KW-0732">Signal</keyword>
<dbReference type="PANTHER" id="PTHR42779:SF1">
    <property type="entry name" value="PROTEIN YNJB"/>
    <property type="match status" value="1"/>
</dbReference>
<dbReference type="EMBL" id="JBHRTG010000019">
    <property type="protein sequence ID" value="MFC3165954.1"/>
    <property type="molecule type" value="Genomic_DNA"/>
</dbReference>
<dbReference type="InterPro" id="IPR006059">
    <property type="entry name" value="SBP"/>
</dbReference>
<evidence type="ECO:0000256" key="1">
    <source>
        <dbReference type="ARBA" id="ARBA00022764"/>
    </source>
</evidence>
<protein>
    <submittedName>
        <fullName evidence="3">ABC transporter substrate-binding protein</fullName>
    </submittedName>
</protein>
<organism evidence="3 4">
    <name type="scientific">Ciceribacter thiooxidans</name>
    <dbReference type="NCBI Taxonomy" id="1969821"/>
    <lineage>
        <taxon>Bacteria</taxon>
        <taxon>Pseudomonadati</taxon>
        <taxon>Pseudomonadota</taxon>
        <taxon>Alphaproteobacteria</taxon>
        <taxon>Hyphomicrobiales</taxon>
        <taxon>Rhizobiaceae</taxon>
        <taxon>Ciceribacter</taxon>
    </lineage>
</organism>
<evidence type="ECO:0000313" key="4">
    <source>
        <dbReference type="Proteomes" id="UP001595647"/>
    </source>
</evidence>
<evidence type="ECO:0000313" key="3">
    <source>
        <dbReference type="EMBL" id="MFC3165954.1"/>
    </source>
</evidence>
<dbReference type="SUPFAM" id="SSF53850">
    <property type="entry name" value="Periplasmic binding protein-like II"/>
    <property type="match status" value="1"/>
</dbReference>
<reference evidence="4" key="1">
    <citation type="journal article" date="2019" name="Int. J. Syst. Evol. Microbiol.">
        <title>The Global Catalogue of Microorganisms (GCM) 10K type strain sequencing project: providing services to taxonomists for standard genome sequencing and annotation.</title>
        <authorList>
            <consortium name="The Broad Institute Genomics Platform"/>
            <consortium name="The Broad Institute Genome Sequencing Center for Infectious Disease"/>
            <person name="Wu L."/>
            <person name="Ma J."/>
        </authorList>
    </citation>
    <scope>NUCLEOTIDE SEQUENCE [LARGE SCALE GENOMIC DNA]</scope>
    <source>
        <strain evidence="4">KCTC 52231</strain>
    </source>
</reference>
<dbReference type="PANTHER" id="PTHR42779">
    <property type="entry name" value="PROTEIN YNJB"/>
    <property type="match status" value="1"/>
</dbReference>
<keyword evidence="1" id="KW-0574">Periplasm</keyword>
<dbReference type="PIRSF" id="PIRSF029172">
    <property type="entry name" value="UCP029172_ABC_sbc_YnjB"/>
    <property type="match status" value="1"/>
</dbReference>
<proteinExistence type="predicted"/>
<dbReference type="Pfam" id="PF13416">
    <property type="entry name" value="SBP_bac_8"/>
    <property type="match status" value="1"/>
</dbReference>
<sequence>MKNVLLVTAALLISAGSALADSGWDDTLAKARGQTVYWNAWAGDERTNAFISWAGEQVKARYGVTVQQVKLTDTAEAVTRVIAEKAAGKAQGGSVDLIWINGPNFLSMKEKELLHGPFVAGLPNARFLDLSTSSAASVDFTVPVEGYESPWRLAKFVFNYDSARVQAPPKSMKALLEWAKANPGRFTHPDVSNFMGATFLKQALIELTPDRSVLQNPVTDASFDTVSAPLWAWYDALRPNLWQGGKTFPANGSAQQQLLNDGEIDMSMSFDPASAAAAIAEGQLPDTIRTYSLEGGTIGNIGFVAIPFNAAHKEGAEVVANFLLEPETQAHAQDISVLGSFSVLDQNRLDEQQKALFASLPKSPALPGNAELGETLLEPHASWMTRLSEEWTKRYTK</sequence>
<feature type="signal peptide" evidence="2">
    <location>
        <begin position="1"/>
        <end position="20"/>
    </location>
</feature>
<accession>A0ABV7I5L1</accession>
<gene>
    <name evidence="3" type="ORF">ACFOHV_21980</name>
</gene>
<comment type="caution">
    <text evidence="3">The sequence shown here is derived from an EMBL/GenBank/DDBJ whole genome shotgun (WGS) entry which is preliminary data.</text>
</comment>
<dbReference type="InterPro" id="IPR027020">
    <property type="entry name" value="YnjB"/>
</dbReference>
<evidence type="ECO:0000256" key="2">
    <source>
        <dbReference type="SAM" id="SignalP"/>
    </source>
</evidence>